<evidence type="ECO:0000256" key="10">
    <source>
        <dbReference type="HAMAP-Rule" id="MF_00155"/>
    </source>
</evidence>
<dbReference type="HAMAP" id="MF_00155">
    <property type="entry name" value="CtaG"/>
    <property type="match status" value="1"/>
</dbReference>
<keyword evidence="13" id="KW-1185">Reference proteome</keyword>
<dbReference type="AlphaFoldDB" id="A0A964T4V4"/>
<comment type="similarity">
    <text evidence="3 10">Belongs to the COX11/CtaG family.</text>
</comment>
<keyword evidence="5 10" id="KW-0812">Transmembrane</keyword>
<evidence type="ECO:0000313" key="12">
    <source>
        <dbReference type="EMBL" id="MYZ48548.1"/>
    </source>
</evidence>
<proteinExistence type="inferred from homology"/>
<dbReference type="PANTHER" id="PTHR21320">
    <property type="entry name" value="CYTOCHROME C OXIDASE ASSEMBLY PROTEIN COX11-RELATED"/>
    <property type="match status" value="1"/>
</dbReference>
<evidence type="ECO:0000256" key="9">
    <source>
        <dbReference type="ARBA" id="ARBA00023136"/>
    </source>
</evidence>
<dbReference type="Proteomes" id="UP000773614">
    <property type="component" value="Unassembled WGS sequence"/>
</dbReference>
<dbReference type="PIRSF" id="PIRSF005413">
    <property type="entry name" value="COX11"/>
    <property type="match status" value="1"/>
</dbReference>
<gene>
    <name evidence="10" type="primary">ctaG</name>
    <name evidence="12" type="ORF">E4O86_12590</name>
</gene>
<organism evidence="12 13">
    <name type="scientific">Propylenella binzhouense</name>
    <dbReference type="NCBI Taxonomy" id="2555902"/>
    <lineage>
        <taxon>Bacteria</taxon>
        <taxon>Pseudomonadati</taxon>
        <taxon>Pseudomonadota</taxon>
        <taxon>Alphaproteobacteria</taxon>
        <taxon>Hyphomicrobiales</taxon>
        <taxon>Propylenellaceae</taxon>
        <taxon>Propylenella</taxon>
    </lineage>
</organism>
<evidence type="ECO:0000256" key="7">
    <source>
        <dbReference type="ARBA" id="ARBA00022989"/>
    </source>
</evidence>
<keyword evidence="9 10" id="KW-0472">Membrane</keyword>
<dbReference type="Gene3D" id="2.60.370.10">
    <property type="entry name" value="Ctag/Cox11"/>
    <property type="match status" value="1"/>
</dbReference>
<dbReference type="RefSeq" id="WP_161140897.1">
    <property type="nucleotide sequence ID" value="NZ_SPKJ01000041.1"/>
</dbReference>
<comment type="subcellular location">
    <subcellularLocation>
        <location evidence="2 10">Cell inner membrane</location>
        <topology evidence="2 10">Single-pass type II membrane protein</topology>
        <orientation evidence="2 10">Periplasmic side</orientation>
    </subcellularLocation>
</comment>
<evidence type="ECO:0000256" key="11">
    <source>
        <dbReference type="SAM" id="Phobius"/>
    </source>
</evidence>
<feature type="topological domain" description="Cytoplasmic" evidence="10">
    <location>
        <begin position="1"/>
        <end position="7"/>
    </location>
</feature>
<dbReference type="Pfam" id="PF04442">
    <property type="entry name" value="CtaG_Cox11"/>
    <property type="match status" value="1"/>
</dbReference>
<evidence type="ECO:0000256" key="3">
    <source>
        <dbReference type="ARBA" id="ARBA00009620"/>
    </source>
</evidence>
<name>A0A964T4V4_9HYPH</name>
<evidence type="ECO:0000256" key="6">
    <source>
        <dbReference type="ARBA" id="ARBA00022968"/>
    </source>
</evidence>
<dbReference type="GO" id="GO:0005507">
    <property type="term" value="F:copper ion binding"/>
    <property type="evidence" value="ECO:0007669"/>
    <property type="project" value="InterPro"/>
</dbReference>
<sequence>MPGKPKGGNGRIAIGLVAVAAGMVGLAYASVPLYRVFCSVTGYGGTTQVAAAAPDHAIDRDIFIRFDANISGLPWSFRPAVPQVKVKVGETANIEFIATNHSDRETVGTAVFNVTPDAAGLYFNKIACFCFNQQELKPGETARMGVQFFVSPDMVKDAEMKSVRAITLSYTFFPAEVTARPVADADTANGSNKPL</sequence>
<accession>A0A964T4V4</accession>
<dbReference type="SUPFAM" id="SSF110111">
    <property type="entry name" value="Ctag/Cox11"/>
    <property type="match status" value="1"/>
</dbReference>
<keyword evidence="7 10" id="KW-1133">Transmembrane helix</keyword>
<comment type="function">
    <text evidence="1 10">Exerts its effect at some terminal stage of cytochrome c oxidase synthesis, probably by being involved in the insertion of the copper B into subunit I.</text>
</comment>
<feature type="topological domain" description="Periplasmic" evidence="10">
    <location>
        <begin position="31"/>
        <end position="195"/>
    </location>
</feature>
<evidence type="ECO:0000256" key="2">
    <source>
        <dbReference type="ARBA" id="ARBA00004382"/>
    </source>
</evidence>
<keyword evidence="10" id="KW-1003">Cell membrane</keyword>
<feature type="transmembrane region" description="Helical" evidence="11">
    <location>
        <begin position="12"/>
        <end position="31"/>
    </location>
</feature>
<keyword evidence="10" id="KW-0997">Cell inner membrane</keyword>
<evidence type="ECO:0000256" key="8">
    <source>
        <dbReference type="ARBA" id="ARBA00023008"/>
    </source>
</evidence>
<dbReference type="InterPro" id="IPR007533">
    <property type="entry name" value="Cyt_c_oxidase_assmbl_CtaG"/>
</dbReference>
<protein>
    <recommendedName>
        <fullName evidence="4 10">Cytochrome c oxidase assembly protein CtaG</fullName>
    </recommendedName>
</protein>
<dbReference type="NCBIfam" id="NF003465">
    <property type="entry name" value="PRK05089.1"/>
    <property type="match status" value="1"/>
</dbReference>
<evidence type="ECO:0000256" key="5">
    <source>
        <dbReference type="ARBA" id="ARBA00022692"/>
    </source>
</evidence>
<reference evidence="12" key="1">
    <citation type="submission" date="2019-03" db="EMBL/GenBank/DDBJ databases">
        <title>Afifella sp. nov., isolated from activated sludge.</title>
        <authorList>
            <person name="Li Q."/>
            <person name="Liu Y."/>
        </authorList>
    </citation>
    <scope>NUCLEOTIDE SEQUENCE</scope>
    <source>
        <strain evidence="12">L72</strain>
    </source>
</reference>
<keyword evidence="8 10" id="KW-0186">Copper</keyword>
<dbReference type="GO" id="GO:0008535">
    <property type="term" value="P:respiratory chain complex IV assembly"/>
    <property type="evidence" value="ECO:0007669"/>
    <property type="project" value="UniProtKB-UniRule"/>
</dbReference>
<dbReference type="PANTHER" id="PTHR21320:SF3">
    <property type="entry name" value="CYTOCHROME C OXIDASE ASSEMBLY PROTEIN COX11, MITOCHONDRIAL-RELATED"/>
    <property type="match status" value="1"/>
</dbReference>
<dbReference type="GO" id="GO:0005886">
    <property type="term" value="C:plasma membrane"/>
    <property type="evidence" value="ECO:0007669"/>
    <property type="project" value="UniProtKB-SubCell"/>
</dbReference>
<keyword evidence="6 10" id="KW-0735">Signal-anchor</keyword>
<evidence type="ECO:0000256" key="4">
    <source>
        <dbReference type="ARBA" id="ARBA00015384"/>
    </source>
</evidence>
<dbReference type="EMBL" id="SPKJ01000041">
    <property type="protein sequence ID" value="MYZ48548.1"/>
    <property type="molecule type" value="Genomic_DNA"/>
</dbReference>
<evidence type="ECO:0000313" key="13">
    <source>
        <dbReference type="Proteomes" id="UP000773614"/>
    </source>
</evidence>
<dbReference type="OrthoDB" id="9804841at2"/>
<comment type="caution">
    <text evidence="12">The sequence shown here is derived from an EMBL/GenBank/DDBJ whole genome shotgun (WGS) entry which is preliminary data.</text>
</comment>
<evidence type="ECO:0000256" key="1">
    <source>
        <dbReference type="ARBA" id="ARBA00004007"/>
    </source>
</evidence>
<dbReference type="FunFam" id="2.60.370.10:FF:000001">
    <property type="entry name" value="COX11 cytochrome c oxidase assembly homolog"/>
    <property type="match status" value="1"/>
</dbReference>
<dbReference type="InterPro" id="IPR023471">
    <property type="entry name" value="CtaG/Cox11_dom_sf"/>
</dbReference>